<comment type="subcellular location">
    <subcellularLocation>
        <location evidence="1">Cell membrane</location>
        <topology evidence="1">Multi-pass membrane protein</topology>
    </subcellularLocation>
</comment>
<evidence type="ECO:0000256" key="6">
    <source>
        <dbReference type="SAM" id="MobiDB-lite"/>
    </source>
</evidence>
<feature type="transmembrane region" description="Helical" evidence="7">
    <location>
        <begin position="377"/>
        <end position="398"/>
    </location>
</feature>
<dbReference type="RefSeq" id="WP_351960161.1">
    <property type="nucleotide sequence ID" value="NZ_JBEOZM010000018.1"/>
</dbReference>
<organism evidence="8 9">
    <name type="scientific">Streptomyces sp. 900105755</name>
    <dbReference type="NCBI Taxonomy" id="3154389"/>
    <lineage>
        <taxon>Bacteria</taxon>
        <taxon>Bacillati</taxon>
        <taxon>Actinomycetota</taxon>
        <taxon>Actinomycetes</taxon>
        <taxon>Kitasatosporales</taxon>
        <taxon>Streptomycetaceae</taxon>
        <taxon>Streptomyces</taxon>
    </lineage>
</organism>
<evidence type="ECO:0000313" key="8">
    <source>
        <dbReference type="EMBL" id="MER6271797.1"/>
    </source>
</evidence>
<dbReference type="Gene3D" id="1.20.1250.20">
    <property type="entry name" value="MFS general substrate transporter like domains"/>
    <property type="match status" value="1"/>
</dbReference>
<comment type="caution">
    <text evidence="8">The sequence shown here is derived from an EMBL/GenBank/DDBJ whole genome shotgun (WGS) entry which is preliminary data.</text>
</comment>
<reference evidence="8 9" key="1">
    <citation type="submission" date="2024-06" db="EMBL/GenBank/DDBJ databases">
        <title>The Natural Products Discovery Center: Release of the First 8490 Sequenced Strains for Exploring Actinobacteria Biosynthetic Diversity.</title>
        <authorList>
            <person name="Kalkreuter E."/>
            <person name="Kautsar S.A."/>
            <person name="Yang D."/>
            <person name="Bader C.D."/>
            <person name="Teijaro C.N."/>
            <person name="Fluegel L."/>
            <person name="Davis C.M."/>
            <person name="Simpson J.R."/>
            <person name="Lauterbach L."/>
            <person name="Steele A.D."/>
            <person name="Gui C."/>
            <person name="Meng S."/>
            <person name="Li G."/>
            <person name="Viehrig K."/>
            <person name="Ye F."/>
            <person name="Su P."/>
            <person name="Kiefer A.F."/>
            <person name="Nichols A."/>
            <person name="Cepeda A.J."/>
            <person name="Yan W."/>
            <person name="Fan B."/>
            <person name="Jiang Y."/>
            <person name="Adhikari A."/>
            <person name="Zheng C.-J."/>
            <person name="Schuster L."/>
            <person name="Cowan T.M."/>
            <person name="Smanski M.J."/>
            <person name="Chevrette M.G."/>
            <person name="De Carvalho L.P.S."/>
            <person name="Shen B."/>
        </authorList>
    </citation>
    <scope>NUCLEOTIDE SEQUENCE [LARGE SCALE GENOMIC DNA]</scope>
    <source>
        <strain evidence="8 9">NPDC001694</strain>
    </source>
</reference>
<dbReference type="InterPro" id="IPR036259">
    <property type="entry name" value="MFS_trans_sf"/>
</dbReference>
<evidence type="ECO:0000313" key="9">
    <source>
        <dbReference type="Proteomes" id="UP001490365"/>
    </source>
</evidence>
<feature type="region of interest" description="Disordered" evidence="6">
    <location>
        <begin position="402"/>
        <end position="425"/>
    </location>
</feature>
<keyword evidence="2" id="KW-1003">Cell membrane</keyword>
<dbReference type="PANTHER" id="PTHR23513:SF11">
    <property type="entry name" value="STAPHYLOFERRIN A TRANSPORTER"/>
    <property type="match status" value="1"/>
</dbReference>
<evidence type="ECO:0000256" key="5">
    <source>
        <dbReference type="ARBA" id="ARBA00023136"/>
    </source>
</evidence>
<dbReference type="PANTHER" id="PTHR23513">
    <property type="entry name" value="INTEGRAL MEMBRANE EFFLUX PROTEIN-RELATED"/>
    <property type="match status" value="1"/>
</dbReference>
<gene>
    <name evidence="8" type="ORF">ABT211_31560</name>
</gene>
<evidence type="ECO:0000256" key="1">
    <source>
        <dbReference type="ARBA" id="ARBA00004651"/>
    </source>
</evidence>
<name>A0ABV1TQE4_9ACTN</name>
<proteinExistence type="predicted"/>
<evidence type="ECO:0000256" key="2">
    <source>
        <dbReference type="ARBA" id="ARBA00022475"/>
    </source>
</evidence>
<feature type="transmembrane region" description="Helical" evidence="7">
    <location>
        <begin position="315"/>
        <end position="335"/>
    </location>
</feature>
<evidence type="ECO:0000256" key="7">
    <source>
        <dbReference type="SAM" id="Phobius"/>
    </source>
</evidence>
<feature type="transmembrane region" description="Helical" evidence="7">
    <location>
        <begin position="108"/>
        <end position="132"/>
    </location>
</feature>
<evidence type="ECO:0000256" key="4">
    <source>
        <dbReference type="ARBA" id="ARBA00022989"/>
    </source>
</evidence>
<dbReference type="SUPFAM" id="SSF103473">
    <property type="entry name" value="MFS general substrate transporter"/>
    <property type="match status" value="1"/>
</dbReference>
<feature type="transmembrane region" description="Helical" evidence="7">
    <location>
        <begin position="258"/>
        <end position="279"/>
    </location>
</feature>
<feature type="transmembrane region" description="Helical" evidence="7">
    <location>
        <begin position="347"/>
        <end position="371"/>
    </location>
</feature>
<dbReference type="Proteomes" id="UP001490365">
    <property type="component" value="Unassembled WGS sequence"/>
</dbReference>
<feature type="transmembrane region" description="Helical" evidence="7">
    <location>
        <begin position="51"/>
        <end position="70"/>
    </location>
</feature>
<dbReference type="EMBL" id="JBEOZM010000018">
    <property type="protein sequence ID" value="MER6271797.1"/>
    <property type="molecule type" value="Genomic_DNA"/>
</dbReference>
<keyword evidence="9" id="KW-1185">Reference proteome</keyword>
<evidence type="ECO:0000256" key="3">
    <source>
        <dbReference type="ARBA" id="ARBA00022692"/>
    </source>
</evidence>
<keyword evidence="4 7" id="KW-1133">Transmembrane helix</keyword>
<protein>
    <submittedName>
        <fullName evidence="8">MFS transporter</fullName>
    </submittedName>
</protein>
<dbReference type="InterPro" id="IPR011701">
    <property type="entry name" value="MFS"/>
</dbReference>
<feature type="transmembrane region" description="Helical" evidence="7">
    <location>
        <begin position="291"/>
        <end position="309"/>
    </location>
</feature>
<accession>A0ABV1TQE4</accession>
<feature type="transmembrane region" description="Helical" evidence="7">
    <location>
        <begin position="82"/>
        <end position="102"/>
    </location>
</feature>
<keyword evidence="5 7" id="KW-0472">Membrane</keyword>
<keyword evidence="3 7" id="KW-0812">Transmembrane</keyword>
<feature type="transmembrane region" description="Helical" evidence="7">
    <location>
        <begin position="172"/>
        <end position="193"/>
    </location>
</feature>
<feature type="transmembrane region" description="Helical" evidence="7">
    <location>
        <begin position="229"/>
        <end position="252"/>
    </location>
</feature>
<dbReference type="Pfam" id="PF07690">
    <property type="entry name" value="MFS_1"/>
    <property type="match status" value="1"/>
</dbReference>
<sequence length="425" mass="42465">MTNTTNTARRAGAAPAFPVYLTAAVLARTADEGARVALVMLATQRAGSPALGGALVAALMIPHVAAAPVAGALADSVRRRRLFHGGAVTLYGAALAALAVLVGRVYDLVALLLAVAAGCVAPLLTGGLTSLLGEFLSKEQLTRAFSADAVSYNLAGICGPAVAAALGTAVGAGTALAALGAGAMTGGTLLFSLRLRPRAGGRKPAGRLQPTELLQGAAELARNHRLRSVTWASSVGQLGVGALPVMTVLLAAKYHASWATGGLMTAFAVGALAGSLSYAYRPVGQRHPEQVVLWGLLVTGVPLAMVPLTRHAVPAAVLFAMSGFCTGPLFSALLASRERYAPAAVRTQIFTLGAGLKSTFAAAGAAAAGALNGLGAAALLLGTAACQVVAAVLGLALLSGHRPAPADPETDPVQALPHASDRRSP</sequence>